<evidence type="ECO:0000313" key="2">
    <source>
        <dbReference type="EMBL" id="VCW96771.1"/>
    </source>
</evidence>
<gene>
    <name evidence="2" type="ORF">BN2614_LOCUS1</name>
</gene>
<dbReference type="Proteomes" id="UP000269945">
    <property type="component" value="Unassembled WGS sequence"/>
</dbReference>
<comment type="caution">
    <text evidence="2">The sequence shown here is derived from an EMBL/GenBank/DDBJ whole genome shotgun (WGS) entry which is preliminary data.</text>
</comment>
<dbReference type="EMBL" id="CYRY02019373">
    <property type="protein sequence ID" value="VCW96771.1"/>
    <property type="molecule type" value="Genomic_DNA"/>
</dbReference>
<proteinExistence type="predicted"/>
<evidence type="ECO:0000313" key="3">
    <source>
        <dbReference type="Proteomes" id="UP000269945"/>
    </source>
</evidence>
<name>A0A9X9Q1K4_GULGU</name>
<dbReference type="AlphaFoldDB" id="A0A9X9Q1K4"/>
<keyword evidence="3" id="KW-1185">Reference proteome</keyword>
<reference evidence="2 3" key="1">
    <citation type="submission" date="2018-10" db="EMBL/GenBank/DDBJ databases">
        <authorList>
            <person name="Ekblom R."/>
            <person name="Jareborg N."/>
        </authorList>
    </citation>
    <scope>NUCLEOTIDE SEQUENCE [LARGE SCALE GENOMIC DNA]</scope>
    <source>
        <tissue evidence="2">Muscle</tissue>
    </source>
</reference>
<organism evidence="2 3">
    <name type="scientific">Gulo gulo</name>
    <name type="common">Wolverine</name>
    <name type="synonym">Gluton</name>
    <dbReference type="NCBI Taxonomy" id="48420"/>
    <lineage>
        <taxon>Eukaryota</taxon>
        <taxon>Metazoa</taxon>
        <taxon>Chordata</taxon>
        <taxon>Craniata</taxon>
        <taxon>Vertebrata</taxon>
        <taxon>Euteleostomi</taxon>
        <taxon>Mammalia</taxon>
        <taxon>Eutheria</taxon>
        <taxon>Laurasiatheria</taxon>
        <taxon>Carnivora</taxon>
        <taxon>Caniformia</taxon>
        <taxon>Musteloidea</taxon>
        <taxon>Mustelidae</taxon>
        <taxon>Guloninae</taxon>
        <taxon>Gulo</taxon>
    </lineage>
</organism>
<protein>
    <submittedName>
        <fullName evidence="2">Uncharacterized protein</fullName>
    </submittedName>
</protein>
<accession>A0A9X9Q1K4</accession>
<evidence type="ECO:0000256" key="1">
    <source>
        <dbReference type="SAM" id="MobiDB-lite"/>
    </source>
</evidence>
<feature type="region of interest" description="Disordered" evidence="1">
    <location>
        <begin position="34"/>
        <end position="56"/>
    </location>
</feature>
<sequence>MTILFHSLPCQRKVKECASGKQCGKCPKAMRPARQLSDIPEPHTISLRSSTPPPTAVAISEQLGSCKNGCEMYREKKGHSETPLNGKAAAYQPGNTVQLARLFIVITRASATSASQGAGNRPKLVQTLLEMAGGQR</sequence>